<organism evidence="5 6">
    <name type="scientific">Lojkania enalia</name>
    <dbReference type="NCBI Taxonomy" id="147567"/>
    <lineage>
        <taxon>Eukaryota</taxon>
        <taxon>Fungi</taxon>
        <taxon>Dikarya</taxon>
        <taxon>Ascomycota</taxon>
        <taxon>Pezizomycotina</taxon>
        <taxon>Dothideomycetes</taxon>
        <taxon>Pleosporomycetidae</taxon>
        <taxon>Pleosporales</taxon>
        <taxon>Pleosporales incertae sedis</taxon>
        <taxon>Lojkania</taxon>
    </lineage>
</organism>
<dbReference type="Gene3D" id="3.90.180.10">
    <property type="entry name" value="Medium-chain alcohol dehydrogenases, catalytic domain"/>
    <property type="match status" value="1"/>
</dbReference>
<evidence type="ECO:0000313" key="6">
    <source>
        <dbReference type="Proteomes" id="UP000800093"/>
    </source>
</evidence>
<dbReference type="PANTHER" id="PTHR45348:SF2">
    <property type="entry name" value="ZINC-TYPE ALCOHOL DEHYDROGENASE-LIKE PROTEIN C2E1P3.01"/>
    <property type="match status" value="1"/>
</dbReference>
<keyword evidence="6" id="KW-1185">Reference proteome</keyword>
<dbReference type="OrthoDB" id="48317at2759"/>
<dbReference type="InterPro" id="IPR047122">
    <property type="entry name" value="Trans-enoyl_RdTase-like"/>
</dbReference>
<name>A0A9P4KHI8_9PLEO</name>
<dbReference type="CDD" id="cd08249">
    <property type="entry name" value="enoyl_reductase_like"/>
    <property type="match status" value="1"/>
</dbReference>
<dbReference type="InterPro" id="IPR011032">
    <property type="entry name" value="GroES-like_sf"/>
</dbReference>
<reference evidence="6" key="1">
    <citation type="journal article" date="2020" name="Stud. Mycol.">
        <title>101 Dothideomycetes genomes: A test case for predicting lifestyles and emergence of pathogens.</title>
        <authorList>
            <person name="Haridas S."/>
            <person name="Albert R."/>
            <person name="Binder M."/>
            <person name="Bloem J."/>
            <person name="LaButti K."/>
            <person name="Salamov A."/>
            <person name="Andreopoulos B."/>
            <person name="Baker S."/>
            <person name="Barry K."/>
            <person name="Bills G."/>
            <person name="Bluhm B."/>
            <person name="Cannon C."/>
            <person name="Castanera R."/>
            <person name="Culley D."/>
            <person name="Daum C."/>
            <person name="Ezra D."/>
            <person name="Gonzalez J."/>
            <person name="Henrissat B."/>
            <person name="Kuo A."/>
            <person name="Liang C."/>
            <person name="Lipzen A."/>
            <person name="Lutzoni F."/>
            <person name="Magnuson J."/>
            <person name="Mondo S."/>
            <person name="Nolan M."/>
            <person name="Ohm R."/>
            <person name="Pangilinan J."/>
            <person name="Park H.-J."/>
            <person name="Ramirez L."/>
            <person name="Alfaro M."/>
            <person name="Sun H."/>
            <person name="Tritt A."/>
            <person name="Yoshinaga Y."/>
            <person name="Zwiers L.-H."/>
            <person name="Turgeon B."/>
            <person name="Goodwin S."/>
            <person name="Spatafora J."/>
            <person name="Crous P."/>
            <person name="Grigoriev I."/>
        </authorList>
    </citation>
    <scope>NUCLEOTIDE SEQUENCE [LARGE SCALE GENOMIC DNA]</scope>
    <source>
        <strain evidence="6">CBS 304.66</strain>
    </source>
</reference>
<dbReference type="InterPro" id="IPR013154">
    <property type="entry name" value="ADH-like_N"/>
</dbReference>
<dbReference type="EMBL" id="ML986589">
    <property type="protein sequence ID" value="KAF2267843.1"/>
    <property type="molecule type" value="Genomic_DNA"/>
</dbReference>
<evidence type="ECO:0000256" key="1">
    <source>
        <dbReference type="ARBA" id="ARBA00008072"/>
    </source>
</evidence>
<dbReference type="Proteomes" id="UP000800093">
    <property type="component" value="Unassembled WGS sequence"/>
</dbReference>
<comment type="caution">
    <text evidence="5">The sequence shown here is derived from an EMBL/GenBank/DDBJ whole genome shotgun (WGS) entry which is preliminary data.</text>
</comment>
<dbReference type="GO" id="GO:0016651">
    <property type="term" value="F:oxidoreductase activity, acting on NAD(P)H"/>
    <property type="evidence" value="ECO:0007669"/>
    <property type="project" value="InterPro"/>
</dbReference>
<dbReference type="InterPro" id="IPR020843">
    <property type="entry name" value="ER"/>
</dbReference>
<gene>
    <name evidence="5" type="ORF">CC78DRAFT_530612</name>
</gene>
<comment type="similarity">
    <text evidence="1">Belongs to the zinc-containing alcohol dehydrogenase family.</text>
</comment>
<evidence type="ECO:0000256" key="2">
    <source>
        <dbReference type="ARBA" id="ARBA00011245"/>
    </source>
</evidence>
<evidence type="ECO:0000313" key="5">
    <source>
        <dbReference type="EMBL" id="KAF2267843.1"/>
    </source>
</evidence>
<dbReference type="InterPro" id="IPR013149">
    <property type="entry name" value="ADH-like_C"/>
</dbReference>
<sequence>MKGVTIEKPGASLEFRSDLEVPEPNDDQILVKSIYAAMNPVDSFMADFGALVVEWPLVPGCEAGGVVVEAGKNAISPLGVSFKEGDEVCGCTRLGYRAYSPWQEYFLMDAAVTIPKPGNITLAQAATIGVGAFTAFLGVFDALKIPLIDPDNLPAAKDEWALVFGGASSVGKFAVQAFRTAGYKVATTCSPKSFELLKSFGADATIDYKKPEADIIGELKQITSGKLNLAMDAVSVNNGLATSIFKALAPTTAGERLYTTTNDWDPVPDASAGFSTTPVELGPIGRPGADELNKKLNSYIPVIAKLVENGKFKVGEYTVEGQGVEEIGKAWDVLKSGKAGSTKVLVKVSNV</sequence>
<dbReference type="PANTHER" id="PTHR45348">
    <property type="entry name" value="HYPOTHETICAL OXIDOREDUCTASE (EUROFUNG)"/>
    <property type="match status" value="1"/>
</dbReference>
<protein>
    <submittedName>
        <fullName evidence="5">GroES-like protein</fullName>
    </submittedName>
</protein>
<accession>A0A9P4KHI8</accession>
<dbReference type="SUPFAM" id="SSF50129">
    <property type="entry name" value="GroES-like"/>
    <property type="match status" value="1"/>
</dbReference>
<dbReference type="Pfam" id="PF00107">
    <property type="entry name" value="ADH_zinc_N"/>
    <property type="match status" value="1"/>
</dbReference>
<proteinExistence type="inferred from homology"/>
<dbReference type="Pfam" id="PF08240">
    <property type="entry name" value="ADH_N"/>
    <property type="match status" value="1"/>
</dbReference>
<dbReference type="SMART" id="SM00829">
    <property type="entry name" value="PKS_ER"/>
    <property type="match status" value="1"/>
</dbReference>
<evidence type="ECO:0000256" key="3">
    <source>
        <dbReference type="ARBA" id="ARBA00023002"/>
    </source>
</evidence>
<keyword evidence="3" id="KW-0560">Oxidoreductase</keyword>
<comment type="subunit">
    <text evidence="2">Monomer.</text>
</comment>
<evidence type="ECO:0000259" key="4">
    <source>
        <dbReference type="SMART" id="SM00829"/>
    </source>
</evidence>
<feature type="domain" description="Enoyl reductase (ER)" evidence="4">
    <location>
        <begin position="10"/>
        <end position="346"/>
    </location>
</feature>
<dbReference type="Gene3D" id="3.40.50.720">
    <property type="entry name" value="NAD(P)-binding Rossmann-like Domain"/>
    <property type="match status" value="1"/>
</dbReference>
<dbReference type="SUPFAM" id="SSF51735">
    <property type="entry name" value="NAD(P)-binding Rossmann-fold domains"/>
    <property type="match status" value="1"/>
</dbReference>
<dbReference type="InterPro" id="IPR036291">
    <property type="entry name" value="NAD(P)-bd_dom_sf"/>
</dbReference>
<dbReference type="AlphaFoldDB" id="A0A9P4KHI8"/>